<proteinExistence type="predicted"/>
<dbReference type="AlphaFoldDB" id="A0A926S4G4"/>
<reference evidence="3" key="1">
    <citation type="submission" date="2020-05" db="EMBL/GenBank/DDBJ databases">
        <title>Identification of trans-AT polyketide cluster in two marine bacteria, producers of a novel glutaramide-containing polyketide sesbanimide D and analogs.</title>
        <authorList>
            <person name="Kacar D."/>
            <person name="Rodriguez P."/>
            <person name="Canedo L."/>
            <person name="Gonzalez E."/>
            <person name="Galan B."/>
            <person name="De La Calle F."/>
            <person name="Garcia J.L."/>
        </authorList>
    </citation>
    <scope>NUCLEOTIDE SEQUENCE</scope>
    <source>
        <strain evidence="3">PHM038</strain>
    </source>
</reference>
<evidence type="ECO:0000256" key="1">
    <source>
        <dbReference type="SAM" id="Phobius"/>
    </source>
</evidence>
<dbReference type="Gene3D" id="3.40.30.10">
    <property type="entry name" value="Glutaredoxin"/>
    <property type="match status" value="1"/>
</dbReference>
<evidence type="ECO:0000313" key="3">
    <source>
        <dbReference type="EMBL" id="MBD1545065.1"/>
    </source>
</evidence>
<organism evidence="3 4">
    <name type="scientific">Roseibium aggregatum</name>
    <dbReference type="NCBI Taxonomy" id="187304"/>
    <lineage>
        <taxon>Bacteria</taxon>
        <taxon>Pseudomonadati</taxon>
        <taxon>Pseudomonadota</taxon>
        <taxon>Alphaproteobacteria</taxon>
        <taxon>Hyphomicrobiales</taxon>
        <taxon>Stappiaceae</taxon>
        <taxon>Roseibium</taxon>
    </lineage>
</organism>
<feature type="transmembrane region" description="Helical" evidence="1">
    <location>
        <begin position="345"/>
        <end position="370"/>
    </location>
</feature>
<feature type="domain" description="Thioredoxin" evidence="2">
    <location>
        <begin position="31"/>
        <end position="145"/>
    </location>
</feature>
<gene>
    <name evidence="3" type="ORF">HK439_02230</name>
</gene>
<dbReference type="Proteomes" id="UP000598467">
    <property type="component" value="Unassembled WGS sequence"/>
</dbReference>
<evidence type="ECO:0000313" key="4">
    <source>
        <dbReference type="Proteomes" id="UP000598467"/>
    </source>
</evidence>
<dbReference type="InterPro" id="IPR036249">
    <property type="entry name" value="Thioredoxin-like_sf"/>
</dbReference>
<protein>
    <submittedName>
        <fullName evidence="3">Glutaredoxin family protein</fullName>
    </submittedName>
</protein>
<dbReference type="SUPFAM" id="SSF52833">
    <property type="entry name" value="Thioredoxin-like"/>
    <property type="match status" value="1"/>
</dbReference>
<comment type="caution">
    <text evidence="3">The sequence shown here is derived from an EMBL/GenBank/DDBJ whole genome shotgun (WGS) entry which is preliminary data.</text>
</comment>
<feature type="transmembrane region" description="Helical" evidence="1">
    <location>
        <begin position="180"/>
        <end position="203"/>
    </location>
</feature>
<keyword evidence="1" id="KW-1133">Transmembrane helix</keyword>
<dbReference type="PROSITE" id="PS51352">
    <property type="entry name" value="THIOREDOXIN_2"/>
    <property type="match status" value="1"/>
</dbReference>
<dbReference type="EMBL" id="JABFCZ010000002">
    <property type="protein sequence ID" value="MBD1545065.1"/>
    <property type="molecule type" value="Genomic_DNA"/>
</dbReference>
<dbReference type="RefSeq" id="WP_190289726.1">
    <property type="nucleotide sequence ID" value="NZ_JABFCZ010000002.1"/>
</dbReference>
<accession>A0A926S4G4</accession>
<feature type="transmembrane region" description="Helical" evidence="1">
    <location>
        <begin position="296"/>
        <end position="316"/>
    </location>
</feature>
<feature type="transmembrane region" description="Helical" evidence="1">
    <location>
        <begin position="215"/>
        <end position="237"/>
    </location>
</feature>
<dbReference type="InterPro" id="IPR013766">
    <property type="entry name" value="Thioredoxin_domain"/>
</dbReference>
<feature type="transmembrane region" description="Helical" evidence="1">
    <location>
        <begin position="382"/>
        <end position="401"/>
    </location>
</feature>
<evidence type="ECO:0000259" key="2">
    <source>
        <dbReference type="PROSITE" id="PS51352"/>
    </source>
</evidence>
<keyword evidence="1" id="KW-0812">Transmembrane</keyword>
<sequence length="406" mass="44282">MAGSTALLKTVFQNRFRTGLLVVLCVVLAALLIRGPQQQAAETAVPASDGVTVHVFYSPGCPHCRKELAFLEEIKPEYPGLHLVTHNINLNDELELMVRFMQDHGLPTDQIATPLLFIGDRHLLGFHEADTTGALIEYWIQQALYGADNPGTASEPAPEKDKLDLPVIGEIDPFKLSLPALAVVLGVIDGFNPCAMWVLVYLISLIIGMKDRSRIYILIGTFLLASGVLYFLFMTAWLNVFLVLGYIHALTVIIGLAAIYFGALSLEDFVRSGGQLVCAVGDMDTRQKTRLRIRHLVASPLGLMSFAGIVGLAFAVNSIEFICSSAMPALFTHVLSVADVSTPAYYLYILLYVLFFMLDDLAIFLAAAFAVDRFAGEKYAGFCKLAGGLLMIGLGGLLAFYPEVLR</sequence>
<keyword evidence="1" id="KW-0472">Membrane</keyword>
<feature type="transmembrane region" description="Helical" evidence="1">
    <location>
        <begin position="243"/>
        <end position="266"/>
    </location>
</feature>
<dbReference type="CDD" id="cd01659">
    <property type="entry name" value="TRX_superfamily"/>
    <property type="match status" value="1"/>
</dbReference>
<name>A0A926S4G4_9HYPH</name>